<reference evidence="3 4" key="1">
    <citation type="submission" date="2018-06" db="EMBL/GenBank/DDBJ databases">
        <authorList>
            <consortium name="Pathogen Informatics"/>
            <person name="Doyle S."/>
        </authorList>
    </citation>
    <scope>NUCLEOTIDE SEQUENCE [LARGE SCALE GENOMIC DNA]</scope>
    <source>
        <strain evidence="3 4">NCTC11535</strain>
    </source>
</reference>
<evidence type="ECO:0000256" key="2">
    <source>
        <dbReference type="SAM" id="SignalP"/>
    </source>
</evidence>
<accession>A0ABY1VM21</accession>
<protein>
    <recommendedName>
        <fullName evidence="5">SURF1-like protein</fullName>
    </recommendedName>
</protein>
<dbReference type="RefSeq" id="WP_148668919.1">
    <property type="nucleotide sequence ID" value="NZ_UAPQ01000001.1"/>
</dbReference>
<evidence type="ECO:0008006" key="5">
    <source>
        <dbReference type="Google" id="ProtNLM"/>
    </source>
</evidence>
<keyword evidence="1" id="KW-0812">Transmembrane</keyword>
<evidence type="ECO:0000313" key="4">
    <source>
        <dbReference type="Proteomes" id="UP000250006"/>
    </source>
</evidence>
<gene>
    <name evidence="3" type="ORF">NCTC11535_00522</name>
</gene>
<organism evidence="3 4">
    <name type="scientific">Actinomyces bovis</name>
    <dbReference type="NCBI Taxonomy" id="1658"/>
    <lineage>
        <taxon>Bacteria</taxon>
        <taxon>Bacillati</taxon>
        <taxon>Actinomycetota</taxon>
        <taxon>Actinomycetes</taxon>
        <taxon>Actinomycetales</taxon>
        <taxon>Actinomycetaceae</taxon>
        <taxon>Actinomyces</taxon>
    </lineage>
</organism>
<keyword evidence="4" id="KW-1185">Reference proteome</keyword>
<proteinExistence type="predicted"/>
<keyword evidence="1" id="KW-1133">Transmembrane helix</keyword>
<evidence type="ECO:0000313" key="3">
    <source>
        <dbReference type="EMBL" id="SPT52868.1"/>
    </source>
</evidence>
<feature type="chain" id="PRO_5045620935" description="SURF1-like protein" evidence="2">
    <location>
        <begin position="38"/>
        <end position="294"/>
    </location>
</feature>
<name>A0ABY1VM21_9ACTO</name>
<evidence type="ECO:0000256" key="1">
    <source>
        <dbReference type="SAM" id="Phobius"/>
    </source>
</evidence>
<keyword evidence="1" id="KW-0472">Membrane</keyword>
<comment type="caution">
    <text evidence="3">The sequence shown here is derived from an EMBL/GenBank/DDBJ whole genome shotgun (WGS) entry which is preliminary data.</text>
</comment>
<dbReference type="Proteomes" id="UP000250006">
    <property type="component" value="Unassembled WGS sequence"/>
</dbReference>
<sequence>MTPRSPFSPRGAACLRPTAAVLLAALLLLGLVMPTSAATAVAPVPLPEAVAAWMRAEAPQVVSNATPGGVASGALTFGDVVKVSAWDEGFLRGEAQGDGLKDSAHWAATVQVLGQTVGAIHMWSSAENSATSGPTAAGTAGARGGAASAAATAATTAATRAASGISQVIDGEYVNDPMLGDALARYSGQESNGEASIQWVIVHDPVDRSWFAVNHGVVRPLGQTSTSVLAGELPVAVYSQIVRERRAEVPVQDKPAWNGWLPGNQMIWLALGGFVALALVVVITVRHERQAFPD</sequence>
<keyword evidence="2" id="KW-0732">Signal</keyword>
<feature type="transmembrane region" description="Helical" evidence="1">
    <location>
        <begin position="266"/>
        <end position="285"/>
    </location>
</feature>
<dbReference type="EMBL" id="UAPQ01000001">
    <property type="protein sequence ID" value="SPT52868.1"/>
    <property type="molecule type" value="Genomic_DNA"/>
</dbReference>
<feature type="signal peptide" evidence="2">
    <location>
        <begin position="1"/>
        <end position="37"/>
    </location>
</feature>